<reference evidence="4 5" key="1">
    <citation type="submission" date="2016-08" db="EMBL/GenBank/DDBJ databases">
        <title>Genomes of anaerobic fungi encode conserved fungal cellulosomes for biomass hydrolysis.</title>
        <authorList>
            <consortium name="DOE Joint Genome Institute"/>
            <person name="Haitjema C.H."/>
            <person name="Gilmore S.P."/>
            <person name="Henske J.K."/>
            <person name="Solomon K.V."/>
            <person name="De Groot R."/>
            <person name="Kuo A."/>
            <person name="Mondo S.J."/>
            <person name="Salamov A.A."/>
            <person name="Labutti K."/>
            <person name="Zhao Z."/>
            <person name="Chiniquy J."/>
            <person name="Barry K."/>
            <person name="Brewer H.M."/>
            <person name="Purvine S.O."/>
            <person name="Wright A.T."/>
            <person name="Boxma B."/>
            <person name="Van Alen T."/>
            <person name="Hackstein J.H."/>
            <person name="Baker S.E."/>
            <person name="Grigoriev I.V."/>
            <person name="O'Malley M.A."/>
        </authorList>
    </citation>
    <scope>NUCLEOTIDE SEQUENCE [LARGE SCALE GENOMIC DNA]</scope>
    <source>
        <strain evidence="5">finn</strain>
    </source>
</reference>
<dbReference type="SUPFAM" id="SSF51161">
    <property type="entry name" value="Trimeric LpxA-like enzymes"/>
    <property type="match status" value="1"/>
</dbReference>
<keyword evidence="2 4" id="KW-0808">Transferase</keyword>
<evidence type="ECO:0000313" key="5">
    <source>
        <dbReference type="Proteomes" id="UP000193719"/>
    </source>
</evidence>
<dbReference type="Gene3D" id="2.160.10.10">
    <property type="entry name" value="Hexapeptide repeat proteins"/>
    <property type="match status" value="1"/>
</dbReference>
<protein>
    <submittedName>
        <fullName evidence="4">Maltose O-acetyltransferase</fullName>
    </submittedName>
</protein>
<dbReference type="PANTHER" id="PTHR23416">
    <property type="entry name" value="SIALIC ACID SYNTHASE-RELATED"/>
    <property type="match status" value="1"/>
</dbReference>
<dbReference type="Pfam" id="PF12464">
    <property type="entry name" value="Mac"/>
    <property type="match status" value="1"/>
</dbReference>
<dbReference type="Pfam" id="PF14602">
    <property type="entry name" value="Hexapep_2"/>
    <property type="match status" value="2"/>
</dbReference>
<dbReference type="GO" id="GO:0008374">
    <property type="term" value="F:O-acyltransferase activity"/>
    <property type="evidence" value="ECO:0007669"/>
    <property type="project" value="TreeGrafter"/>
</dbReference>
<dbReference type="EMBL" id="MCFH01000022">
    <property type="protein sequence ID" value="ORX50050.1"/>
    <property type="molecule type" value="Genomic_DNA"/>
</dbReference>
<comment type="caution">
    <text evidence="4">The sequence shown here is derived from an EMBL/GenBank/DDBJ whole genome shotgun (WGS) entry which is preliminary data.</text>
</comment>
<dbReference type="STRING" id="1754191.A0A1Y1VAV8"/>
<dbReference type="InterPro" id="IPR001451">
    <property type="entry name" value="Hexapep"/>
</dbReference>
<comment type="similarity">
    <text evidence="1">Belongs to the transferase hexapeptide repeat family.</text>
</comment>
<reference evidence="4 5" key="2">
    <citation type="submission" date="2016-08" db="EMBL/GenBank/DDBJ databases">
        <title>Pervasive Adenine N6-methylation of Active Genes in Fungi.</title>
        <authorList>
            <consortium name="DOE Joint Genome Institute"/>
            <person name="Mondo S.J."/>
            <person name="Dannebaum R.O."/>
            <person name="Kuo R.C."/>
            <person name="Labutti K."/>
            <person name="Haridas S."/>
            <person name="Kuo A."/>
            <person name="Salamov A."/>
            <person name="Ahrendt S.R."/>
            <person name="Lipzen A."/>
            <person name="Sullivan W."/>
            <person name="Andreopoulos W.B."/>
            <person name="Clum A."/>
            <person name="Lindquist E."/>
            <person name="Daum C."/>
            <person name="Ramamoorthy G.K."/>
            <person name="Gryganskyi A."/>
            <person name="Culley D."/>
            <person name="Magnuson J.K."/>
            <person name="James T.Y."/>
            <person name="O'Malley M.A."/>
            <person name="Stajich J.E."/>
            <person name="Spatafora J.W."/>
            <person name="Visel A."/>
            <person name="Grigoriev I.V."/>
        </authorList>
    </citation>
    <scope>NUCLEOTIDE SEQUENCE [LARGE SCALE GENOMIC DNA]</scope>
    <source>
        <strain evidence="5">finn</strain>
    </source>
</reference>
<evidence type="ECO:0000259" key="3">
    <source>
        <dbReference type="SMART" id="SM01266"/>
    </source>
</evidence>
<dbReference type="PANTHER" id="PTHR23416:SF23">
    <property type="entry name" value="ACETYLTRANSFERASE C18B11.09C-RELATED"/>
    <property type="match status" value="1"/>
</dbReference>
<evidence type="ECO:0000313" key="4">
    <source>
        <dbReference type="EMBL" id="ORX50050.1"/>
    </source>
</evidence>
<dbReference type="InterPro" id="IPR051159">
    <property type="entry name" value="Hexapeptide_acetyltransf"/>
</dbReference>
<accession>A0A1Y1VAV8</accession>
<dbReference type="InterPro" id="IPR011004">
    <property type="entry name" value="Trimer_LpxA-like_sf"/>
</dbReference>
<feature type="domain" description="Maltose/galactoside acetyltransferase" evidence="3">
    <location>
        <begin position="5"/>
        <end position="59"/>
    </location>
</feature>
<dbReference type="AlphaFoldDB" id="A0A1Y1VAV8"/>
<dbReference type="Proteomes" id="UP000193719">
    <property type="component" value="Unassembled WGS sequence"/>
</dbReference>
<dbReference type="FunFam" id="2.160.10.10:FF:000008">
    <property type="entry name" value="Maltose O-acetyltransferase"/>
    <property type="match status" value="1"/>
</dbReference>
<evidence type="ECO:0000256" key="2">
    <source>
        <dbReference type="ARBA" id="ARBA00022679"/>
    </source>
</evidence>
<dbReference type="CDD" id="cd03357">
    <property type="entry name" value="LbH_MAT_GAT"/>
    <property type="match status" value="1"/>
</dbReference>
<name>A0A1Y1VAV8_9FUNG</name>
<dbReference type="GO" id="GO:0016407">
    <property type="term" value="F:acetyltransferase activity"/>
    <property type="evidence" value="ECO:0007669"/>
    <property type="project" value="InterPro"/>
</dbReference>
<sequence length="187" mass="20748">MATEKEKMIAGELYIASDKQLVQERIACRKILKKFNDAEPEEVAEREQYCRELFSKFGKDAYIEPPFRCDYGYNISMGERSYMNFDAIVLDVCPVKIGDDCLFGPGCRVITATHPLDYKLRKNGGPEYGKPITIGNDCFFGANCTILPGVTIGDRVVIGAGSVVTKDVPSDTVVCGNPAKPLRKLDY</sequence>
<keyword evidence="5" id="KW-1185">Reference proteome</keyword>
<gene>
    <name evidence="4" type="ORF">BCR36DRAFT_583645</name>
</gene>
<organism evidence="4 5">
    <name type="scientific">Piromyces finnis</name>
    <dbReference type="NCBI Taxonomy" id="1754191"/>
    <lineage>
        <taxon>Eukaryota</taxon>
        <taxon>Fungi</taxon>
        <taxon>Fungi incertae sedis</taxon>
        <taxon>Chytridiomycota</taxon>
        <taxon>Chytridiomycota incertae sedis</taxon>
        <taxon>Neocallimastigomycetes</taxon>
        <taxon>Neocallimastigales</taxon>
        <taxon>Neocallimastigaceae</taxon>
        <taxon>Piromyces</taxon>
    </lineage>
</organism>
<proteinExistence type="inferred from homology"/>
<dbReference type="OrthoDB" id="25818at2759"/>
<dbReference type="SMART" id="SM01266">
    <property type="entry name" value="Mac"/>
    <property type="match status" value="1"/>
</dbReference>
<dbReference type="InterPro" id="IPR024688">
    <property type="entry name" value="Mac_dom"/>
</dbReference>
<evidence type="ECO:0000256" key="1">
    <source>
        <dbReference type="ARBA" id="ARBA00007274"/>
    </source>
</evidence>